<evidence type="ECO:0000313" key="4">
    <source>
        <dbReference type="EMBL" id="KAK7423817.1"/>
    </source>
</evidence>
<reference evidence="4 5" key="1">
    <citation type="journal article" date="2025" name="Microbiol. Resour. Announc.">
        <title>Draft genome sequences for Neonectria magnoliae and Neonectria punicea, canker pathogens of Liriodendron tulipifera and Acer saccharum in West Virginia.</title>
        <authorList>
            <person name="Petronek H.M."/>
            <person name="Kasson M.T."/>
            <person name="Metheny A.M."/>
            <person name="Stauder C.M."/>
            <person name="Lovett B."/>
            <person name="Lynch S.C."/>
            <person name="Garnas J.R."/>
            <person name="Kasson L.R."/>
            <person name="Stajich J.E."/>
        </authorList>
    </citation>
    <scope>NUCLEOTIDE SEQUENCE [LARGE SCALE GENOMIC DNA]</scope>
    <source>
        <strain evidence="4 5">NRRL 64651</strain>
    </source>
</reference>
<feature type="coiled-coil region" evidence="1">
    <location>
        <begin position="202"/>
        <end position="236"/>
    </location>
</feature>
<dbReference type="SUPFAM" id="SSF57959">
    <property type="entry name" value="Leucine zipper domain"/>
    <property type="match status" value="1"/>
</dbReference>
<dbReference type="CDD" id="cd12193">
    <property type="entry name" value="bZIP_GCN4"/>
    <property type="match status" value="1"/>
</dbReference>
<dbReference type="Gene3D" id="1.20.5.170">
    <property type="match status" value="1"/>
</dbReference>
<dbReference type="Proteomes" id="UP001498421">
    <property type="component" value="Unassembled WGS sequence"/>
</dbReference>
<dbReference type="PANTHER" id="PTHR23334:SF20">
    <property type="entry name" value="BASIC LEUCINE ZIPPER 24"/>
    <property type="match status" value="1"/>
</dbReference>
<feature type="compositionally biased region" description="Low complexity" evidence="2">
    <location>
        <begin position="124"/>
        <end position="136"/>
    </location>
</feature>
<proteinExistence type="predicted"/>
<keyword evidence="1" id="KW-0175">Coiled coil</keyword>
<protein>
    <recommendedName>
        <fullName evidence="3">BZIP domain-containing protein</fullName>
    </recommendedName>
</protein>
<dbReference type="Pfam" id="PF07716">
    <property type="entry name" value="bZIP_2"/>
    <property type="match status" value="1"/>
</dbReference>
<dbReference type="PANTHER" id="PTHR23334">
    <property type="entry name" value="CCAAT/ENHANCER BINDING PROTEIN"/>
    <property type="match status" value="1"/>
</dbReference>
<dbReference type="PROSITE" id="PS50217">
    <property type="entry name" value="BZIP"/>
    <property type="match status" value="1"/>
</dbReference>
<dbReference type="InterPro" id="IPR046347">
    <property type="entry name" value="bZIP_sf"/>
</dbReference>
<dbReference type="SMART" id="SM00338">
    <property type="entry name" value="BRLZ"/>
    <property type="match status" value="1"/>
</dbReference>
<dbReference type="InterPro" id="IPR031106">
    <property type="entry name" value="C/EBP"/>
</dbReference>
<evidence type="ECO:0000313" key="5">
    <source>
        <dbReference type="Proteomes" id="UP001498421"/>
    </source>
</evidence>
<evidence type="ECO:0000256" key="1">
    <source>
        <dbReference type="SAM" id="Coils"/>
    </source>
</evidence>
<name>A0ABR1HS49_9HYPO</name>
<feature type="region of interest" description="Disordered" evidence="2">
    <location>
        <begin position="124"/>
        <end position="193"/>
    </location>
</feature>
<gene>
    <name evidence="4" type="ORF">QQZ08_008860</name>
</gene>
<organism evidence="4 5">
    <name type="scientific">Neonectria magnoliae</name>
    <dbReference type="NCBI Taxonomy" id="2732573"/>
    <lineage>
        <taxon>Eukaryota</taxon>
        <taxon>Fungi</taxon>
        <taxon>Dikarya</taxon>
        <taxon>Ascomycota</taxon>
        <taxon>Pezizomycotina</taxon>
        <taxon>Sordariomycetes</taxon>
        <taxon>Hypocreomycetidae</taxon>
        <taxon>Hypocreales</taxon>
        <taxon>Nectriaceae</taxon>
        <taxon>Neonectria</taxon>
    </lineage>
</organism>
<keyword evidence="5" id="KW-1185">Reference proteome</keyword>
<evidence type="ECO:0000256" key="2">
    <source>
        <dbReference type="SAM" id="MobiDB-lite"/>
    </source>
</evidence>
<dbReference type="PROSITE" id="PS00036">
    <property type="entry name" value="BZIP_BASIC"/>
    <property type="match status" value="1"/>
</dbReference>
<accession>A0ABR1HS49</accession>
<evidence type="ECO:0000259" key="3">
    <source>
        <dbReference type="PROSITE" id="PS50217"/>
    </source>
</evidence>
<dbReference type="EMBL" id="JAZAVK010000095">
    <property type="protein sequence ID" value="KAK7423817.1"/>
    <property type="molecule type" value="Genomic_DNA"/>
</dbReference>
<comment type="caution">
    <text evidence="4">The sequence shown here is derived from an EMBL/GenBank/DDBJ whole genome shotgun (WGS) entry which is preliminary data.</text>
</comment>
<dbReference type="InterPro" id="IPR004827">
    <property type="entry name" value="bZIP"/>
</dbReference>
<sequence>MASFQPQQLGDDDALGLLCLLPSHDNDNDNNGSNDLDPCAADFDLFDFNAASFDFAADPDLLLAGDGHDDNWLAQGCLLDPSLDLAPGGVLIPEMGVQNTPPMGISPEMALPLQDTFTSAAAAHLSAPTTTASASPANPPPPPYAAGLSTFSLNDSPTSSASSGSKRKAGSSPEDEAAAATVKRQRNTMAARKYRQKRLDRIAELEQALADMTGDRDDLRLKLVRREAEVDALREMLGSKK</sequence>
<feature type="domain" description="BZIP" evidence="3">
    <location>
        <begin position="183"/>
        <end position="237"/>
    </location>
</feature>